<reference evidence="1" key="1">
    <citation type="journal article" date="2020" name="Stud. Mycol.">
        <title>101 Dothideomycetes genomes: a test case for predicting lifestyles and emergence of pathogens.</title>
        <authorList>
            <person name="Haridas S."/>
            <person name="Albert R."/>
            <person name="Binder M."/>
            <person name="Bloem J."/>
            <person name="Labutti K."/>
            <person name="Salamov A."/>
            <person name="Andreopoulos B."/>
            <person name="Baker S."/>
            <person name="Barry K."/>
            <person name="Bills G."/>
            <person name="Bluhm B."/>
            <person name="Cannon C."/>
            <person name="Castanera R."/>
            <person name="Culley D."/>
            <person name="Daum C."/>
            <person name="Ezra D."/>
            <person name="Gonzalez J."/>
            <person name="Henrissat B."/>
            <person name="Kuo A."/>
            <person name="Liang C."/>
            <person name="Lipzen A."/>
            <person name="Lutzoni F."/>
            <person name="Magnuson J."/>
            <person name="Mondo S."/>
            <person name="Nolan M."/>
            <person name="Ohm R."/>
            <person name="Pangilinan J."/>
            <person name="Park H.-J."/>
            <person name="Ramirez L."/>
            <person name="Alfaro M."/>
            <person name="Sun H."/>
            <person name="Tritt A."/>
            <person name="Yoshinaga Y."/>
            <person name="Zwiers L.-H."/>
            <person name="Turgeon B."/>
            <person name="Goodwin S."/>
            <person name="Spatafora J."/>
            <person name="Crous P."/>
            <person name="Grigoriev I."/>
        </authorList>
    </citation>
    <scope>NUCLEOTIDE SEQUENCE</scope>
    <source>
        <strain evidence="1">ATCC 200398</strain>
    </source>
</reference>
<name>A0ACB6R2Q5_9PLEO</name>
<sequence length="100" mass="10607">MHSSVILGSCAASTSSGWSVNELCPNLARLWSTSGGVTLSSSPPQNLTHPPGPVYSGHHFSEVKIPLLPHALPYASKWIHTVFRPVVLPVLLQQAPSEGS</sequence>
<dbReference type="Proteomes" id="UP000799755">
    <property type="component" value="Unassembled WGS sequence"/>
</dbReference>
<proteinExistence type="predicted"/>
<comment type="caution">
    <text evidence="1">The sequence shown here is derived from an EMBL/GenBank/DDBJ whole genome shotgun (WGS) entry which is preliminary data.</text>
</comment>
<gene>
    <name evidence="1" type="ORF">BDR25DRAFT_352937</name>
</gene>
<protein>
    <submittedName>
        <fullName evidence="1">Uncharacterized protein</fullName>
    </submittedName>
</protein>
<organism evidence="1 2">
    <name type="scientific">Lindgomyces ingoldianus</name>
    <dbReference type="NCBI Taxonomy" id="673940"/>
    <lineage>
        <taxon>Eukaryota</taxon>
        <taxon>Fungi</taxon>
        <taxon>Dikarya</taxon>
        <taxon>Ascomycota</taxon>
        <taxon>Pezizomycotina</taxon>
        <taxon>Dothideomycetes</taxon>
        <taxon>Pleosporomycetidae</taxon>
        <taxon>Pleosporales</taxon>
        <taxon>Lindgomycetaceae</taxon>
        <taxon>Lindgomyces</taxon>
    </lineage>
</organism>
<accession>A0ACB6R2Q5</accession>
<keyword evidence="2" id="KW-1185">Reference proteome</keyword>
<dbReference type="EMBL" id="MU003500">
    <property type="protein sequence ID" value="KAF2473529.1"/>
    <property type="molecule type" value="Genomic_DNA"/>
</dbReference>
<evidence type="ECO:0000313" key="1">
    <source>
        <dbReference type="EMBL" id="KAF2473529.1"/>
    </source>
</evidence>
<evidence type="ECO:0000313" key="2">
    <source>
        <dbReference type="Proteomes" id="UP000799755"/>
    </source>
</evidence>